<reference evidence="2" key="1">
    <citation type="submission" date="2021-01" db="EMBL/GenBank/DDBJ databases">
        <title>Whole genome shotgun sequence of Actinoplanes nipponensis NBRC 14063.</title>
        <authorList>
            <person name="Komaki H."/>
            <person name="Tamura T."/>
        </authorList>
    </citation>
    <scope>NUCLEOTIDE SEQUENCE</scope>
    <source>
        <strain evidence="2">NBRC 14063</strain>
    </source>
</reference>
<dbReference type="AlphaFoldDB" id="A0A919JNS5"/>
<dbReference type="InterPro" id="IPR014729">
    <property type="entry name" value="Rossmann-like_a/b/a_fold"/>
</dbReference>
<organism evidence="2 3">
    <name type="scientific">Actinoplanes nipponensis</name>
    <dbReference type="NCBI Taxonomy" id="135950"/>
    <lineage>
        <taxon>Bacteria</taxon>
        <taxon>Bacillati</taxon>
        <taxon>Actinomycetota</taxon>
        <taxon>Actinomycetes</taxon>
        <taxon>Micromonosporales</taxon>
        <taxon>Micromonosporaceae</taxon>
        <taxon>Actinoplanes</taxon>
    </lineage>
</organism>
<dbReference type="RefSeq" id="WP_203776711.1">
    <property type="nucleotide sequence ID" value="NZ_BAAAYJ010000011.1"/>
</dbReference>
<proteinExistence type="predicted"/>
<keyword evidence="3" id="KW-1185">Reference proteome</keyword>
<dbReference type="Proteomes" id="UP000647172">
    <property type="component" value="Unassembled WGS sequence"/>
</dbReference>
<name>A0A919JNS5_9ACTN</name>
<dbReference type="Pfam" id="PF00582">
    <property type="entry name" value="Usp"/>
    <property type="match status" value="1"/>
</dbReference>
<dbReference type="EMBL" id="BOMQ01000095">
    <property type="protein sequence ID" value="GIE54163.1"/>
    <property type="molecule type" value="Genomic_DNA"/>
</dbReference>
<dbReference type="InterPro" id="IPR006016">
    <property type="entry name" value="UspA"/>
</dbReference>
<protein>
    <recommendedName>
        <fullName evidence="1">UspA domain-containing protein</fullName>
    </recommendedName>
</protein>
<evidence type="ECO:0000313" key="2">
    <source>
        <dbReference type="EMBL" id="GIE54163.1"/>
    </source>
</evidence>
<comment type="caution">
    <text evidence="2">The sequence shown here is derived from an EMBL/GenBank/DDBJ whole genome shotgun (WGS) entry which is preliminary data.</text>
</comment>
<evidence type="ECO:0000313" key="3">
    <source>
        <dbReference type="Proteomes" id="UP000647172"/>
    </source>
</evidence>
<accession>A0A919JNS5</accession>
<evidence type="ECO:0000259" key="1">
    <source>
        <dbReference type="Pfam" id="PF00582"/>
    </source>
</evidence>
<dbReference type="Gene3D" id="3.40.50.620">
    <property type="entry name" value="HUPs"/>
    <property type="match status" value="1"/>
</dbReference>
<feature type="domain" description="UspA" evidence="1">
    <location>
        <begin position="69"/>
        <end position="198"/>
    </location>
</feature>
<dbReference type="SUPFAM" id="SSF52402">
    <property type="entry name" value="Adenine nucleotide alpha hydrolases-like"/>
    <property type="match status" value="1"/>
</dbReference>
<sequence length="210" mass="21311">MNVLTPVTRPAAGAADLDDMAAAIVRHLLRRPAGTAGGPEVRAAAADGELPGAVLVSGTAAGPAGGVVAAAVDDDPGRYDVVRYAAALARHRGVPLRVVHVWDGVRASHERMSDADRLLSKVLYEQLTTPEAEAAEREILHDGDVVAALAALSAELAALVVAARGRPSGPGGLPAGVHLGGTVRQLAGRTACPLAVVPWAPVLNGRGPLR</sequence>
<gene>
    <name evidence="2" type="ORF">Ani05nite_76970</name>
</gene>